<comment type="caution">
    <text evidence="7">The sequence shown here is derived from an EMBL/GenBank/DDBJ whole genome shotgun (WGS) entry which is preliminary data.</text>
</comment>
<dbReference type="SUPFAM" id="SSF54117">
    <property type="entry name" value="Interleukin 8-like chemokines"/>
    <property type="match status" value="1"/>
</dbReference>
<evidence type="ECO:0000313" key="7">
    <source>
        <dbReference type="EMBL" id="KAF0040504.1"/>
    </source>
</evidence>
<feature type="signal peptide" evidence="5">
    <location>
        <begin position="1"/>
        <end position="18"/>
    </location>
</feature>
<gene>
    <name evidence="7" type="ORF">F2P81_006402</name>
</gene>
<keyword evidence="4 5" id="KW-0732">Signal</keyword>
<evidence type="ECO:0000256" key="3">
    <source>
        <dbReference type="ARBA" id="ARBA00022525"/>
    </source>
</evidence>
<accession>A0A6A4TBG8</accession>
<sequence length="99" mass="11208">MKTLCLTLGLLLLNVCCCNTMPKALQFTMTPGYCCFSFLNRSLPPARVTSITETHRSCPQQAFIVQTIKGKQICYRQTFPWAIHVYNLLHNTEGSGQQH</sequence>
<dbReference type="SMART" id="SM00199">
    <property type="entry name" value="SCY"/>
    <property type="match status" value="1"/>
</dbReference>
<dbReference type="Pfam" id="PF00048">
    <property type="entry name" value="IL8"/>
    <property type="match status" value="1"/>
</dbReference>
<dbReference type="GO" id="GO:0006955">
    <property type="term" value="P:immune response"/>
    <property type="evidence" value="ECO:0007669"/>
    <property type="project" value="InterPro"/>
</dbReference>
<dbReference type="PANTHER" id="PTHR12015:SF183">
    <property type="entry name" value="C-C MOTIF CHEMOKINE 3"/>
    <property type="match status" value="1"/>
</dbReference>
<evidence type="ECO:0000256" key="1">
    <source>
        <dbReference type="ARBA" id="ARBA00004613"/>
    </source>
</evidence>
<dbReference type="AlphaFoldDB" id="A0A6A4TBG8"/>
<keyword evidence="3" id="KW-0964">Secreted</keyword>
<evidence type="ECO:0000313" key="8">
    <source>
        <dbReference type="Proteomes" id="UP000438429"/>
    </source>
</evidence>
<dbReference type="GO" id="GO:0008009">
    <property type="term" value="F:chemokine activity"/>
    <property type="evidence" value="ECO:0007669"/>
    <property type="project" value="InterPro"/>
</dbReference>
<dbReference type="Gene3D" id="2.40.50.40">
    <property type="match status" value="1"/>
</dbReference>
<name>A0A6A4TBG8_SCOMX</name>
<dbReference type="GO" id="GO:0005615">
    <property type="term" value="C:extracellular space"/>
    <property type="evidence" value="ECO:0007669"/>
    <property type="project" value="UniProtKB-KW"/>
</dbReference>
<evidence type="ECO:0000259" key="6">
    <source>
        <dbReference type="SMART" id="SM00199"/>
    </source>
</evidence>
<organism evidence="7 8">
    <name type="scientific">Scophthalmus maximus</name>
    <name type="common">Turbot</name>
    <name type="synonym">Psetta maxima</name>
    <dbReference type="NCBI Taxonomy" id="52904"/>
    <lineage>
        <taxon>Eukaryota</taxon>
        <taxon>Metazoa</taxon>
        <taxon>Chordata</taxon>
        <taxon>Craniata</taxon>
        <taxon>Vertebrata</taxon>
        <taxon>Euteleostomi</taxon>
        <taxon>Actinopterygii</taxon>
        <taxon>Neopterygii</taxon>
        <taxon>Teleostei</taxon>
        <taxon>Neoteleostei</taxon>
        <taxon>Acanthomorphata</taxon>
        <taxon>Carangaria</taxon>
        <taxon>Pleuronectiformes</taxon>
        <taxon>Pleuronectoidei</taxon>
        <taxon>Scophthalmidae</taxon>
        <taxon>Scophthalmus</taxon>
    </lineage>
</organism>
<dbReference type="InterPro" id="IPR036048">
    <property type="entry name" value="Interleukin_8-like_sf"/>
</dbReference>
<comment type="subcellular location">
    <subcellularLocation>
        <location evidence="1">Secreted</location>
    </subcellularLocation>
</comment>
<dbReference type="EMBL" id="VEVO01000006">
    <property type="protein sequence ID" value="KAF0040504.1"/>
    <property type="molecule type" value="Genomic_DNA"/>
</dbReference>
<dbReference type="PANTHER" id="PTHR12015">
    <property type="entry name" value="SMALL INDUCIBLE CYTOKINE A"/>
    <property type="match status" value="1"/>
</dbReference>
<feature type="domain" description="Chemokine interleukin-8-like" evidence="6">
    <location>
        <begin position="31"/>
        <end position="89"/>
    </location>
</feature>
<dbReference type="Proteomes" id="UP000438429">
    <property type="component" value="Unassembled WGS sequence"/>
</dbReference>
<evidence type="ECO:0000256" key="4">
    <source>
        <dbReference type="ARBA" id="ARBA00022729"/>
    </source>
</evidence>
<reference evidence="7 8" key="1">
    <citation type="submission" date="2019-06" db="EMBL/GenBank/DDBJ databases">
        <title>Draft genomes of female and male turbot (Scophthalmus maximus).</title>
        <authorList>
            <person name="Xu H."/>
            <person name="Xu X.-W."/>
            <person name="Shao C."/>
            <person name="Chen S."/>
        </authorList>
    </citation>
    <scope>NUCLEOTIDE SEQUENCE [LARGE SCALE GENOMIC DNA]</scope>
    <source>
        <strain evidence="7">Ysfricsl-2016a</strain>
        <tissue evidence="7">Blood</tissue>
    </source>
</reference>
<feature type="chain" id="PRO_5025590244" description="Chemokine interleukin-8-like domain-containing protein" evidence="5">
    <location>
        <begin position="19"/>
        <end position="99"/>
    </location>
</feature>
<evidence type="ECO:0000256" key="5">
    <source>
        <dbReference type="SAM" id="SignalP"/>
    </source>
</evidence>
<dbReference type="InterPro" id="IPR001811">
    <property type="entry name" value="Chemokine_IL8-like_dom"/>
</dbReference>
<evidence type="ECO:0000256" key="2">
    <source>
        <dbReference type="ARBA" id="ARBA00022514"/>
    </source>
</evidence>
<dbReference type="OrthoDB" id="9447832at2759"/>
<protein>
    <recommendedName>
        <fullName evidence="6">Chemokine interleukin-8-like domain-containing protein</fullName>
    </recommendedName>
</protein>
<keyword evidence="2" id="KW-0202">Cytokine</keyword>
<proteinExistence type="predicted"/>
<dbReference type="InterPro" id="IPR039809">
    <property type="entry name" value="Chemokine_b/g/d"/>
</dbReference>